<gene>
    <name evidence="2" type="ORF">EXIGLDRAFT_339362</name>
</gene>
<dbReference type="AlphaFoldDB" id="A0A165CJX0"/>
<feature type="compositionally biased region" description="Acidic residues" evidence="1">
    <location>
        <begin position="186"/>
        <end position="195"/>
    </location>
</feature>
<feature type="compositionally biased region" description="Acidic residues" evidence="1">
    <location>
        <begin position="155"/>
        <end position="172"/>
    </location>
</feature>
<dbReference type="InParanoid" id="A0A165CJX0"/>
<sequence>MALYLSIPWYLYADDPYFATPGARNHAHIAFRRLLLWMLLCTDMPELDIPLNTEEPRITPIFDGSVKPSRKSEHRALTGNEMSAHQVEENVAVTEKPPSPEIAGHRLRGQQGRDRHRKGSSIAPAKGTGRAPSVKHIKSTSHTSTSSRKRARDETDADSDSHDDDSQGDDDDAPARKKRAVLLSGDDTDSSDNDDLPAPASVEEPMVLDPTTPTDSSSSVDEPAASVDESTASANAVTATDEPKGVKQRPLDPKIQRYVAKIHAGQQTVNALRLKIWKDKTLWFGRGD</sequence>
<evidence type="ECO:0000256" key="1">
    <source>
        <dbReference type="SAM" id="MobiDB-lite"/>
    </source>
</evidence>
<feature type="region of interest" description="Disordered" evidence="1">
    <location>
        <begin position="65"/>
        <end position="252"/>
    </location>
</feature>
<protein>
    <submittedName>
        <fullName evidence="2">Uncharacterized protein</fullName>
    </submittedName>
</protein>
<proteinExistence type="predicted"/>
<feature type="compositionally biased region" description="Low complexity" evidence="1">
    <location>
        <begin position="209"/>
        <end position="223"/>
    </location>
</feature>
<feature type="compositionally biased region" description="Polar residues" evidence="1">
    <location>
        <begin position="228"/>
        <end position="238"/>
    </location>
</feature>
<name>A0A165CJX0_EXIGL</name>
<accession>A0A165CJX0</accession>
<reference evidence="2 3" key="1">
    <citation type="journal article" date="2016" name="Mol. Biol. Evol.">
        <title>Comparative Genomics of Early-Diverging Mushroom-Forming Fungi Provides Insights into the Origins of Lignocellulose Decay Capabilities.</title>
        <authorList>
            <person name="Nagy L.G."/>
            <person name="Riley R."/>
            <person name="Tritt A."/>
            <person name="Adam C."/>
            <person name="Daum C."/>
            <person name="Floudas D."/>
            <person name="Sun H."/>
            <person name="Yadav J.S."/>
            <person name="Pangilinan J."/>
            <person name="Larsson K.H."/>
            <person name="Matsuura K."/>
            <person name="Barry K."/>
            <person name="Labutti K."/>
            <person name="Kuo R."/>
            <person name="Ohm R.A."/>
            <person name="Bhattacharya S.S."/>
            <person name="Shirouzu T."/>
            <person name="Yoshinaga Y."/>
            <person name="Martin F.M."/>
            <person name="Grigoriev I.V."/>
            <person name="Hibbett D.S."/>
        </authorList>
    </citation>
    <scope>NUCLEOTIDE SEQUENCE [LARGE SCALE GENOMIC DNA]</scope>
    <source>
        <strain evidence="2 3">HHB12029</strain>
    </source>
</reference>
<dbReference type="EMBL" id="KV426313">
    <property type="protein sequence ID" value="KZV82602.1"/>
    <property type="molecule type" value="Genomic_DNA"/>
</dbReference>
<dbReference type="Proteomes" id="UP000077266">
    <property type="component" value="Unassembled WGS sequence"/>
</dbReference>
<feature type="compositionally biased region" description="Basic and acidic residues" evidence="1">
    <location>
        <begin position="241"/>
        <end position="252"/>
    </location>
</feature>
<organism evidence="2 3">
    <name type="scientific">Exidia glandulosa HHB12029</name>
    <dbReference type="NCBI Taxonomy" id="1314781"/>
    <lineage>
        <taxon>Eukaryota</taxon>
        <taxon>Fungi</taxon>
        <taxon>Dikarya</taxon>
        <taxon>Basidiomycota</taxon>
        <taxon>Agaricomycotina</taxon>
        <taxon>Agaricomycetes</taxon>
        <taxon>Auriculariales</taxon>
        <taxon>Exidiaceae</taxon>
        <taxon>Exidia</taxon>
    </lineage>
</organism>
<evidence type="ECO:0000313" key="3">
    <source>
        <dbReference type="Proteomes" id="UP000077266"/>
    </source>
</evidence>
<evidence type="ECO:0000313" key="2">
    <source>
        <dbReference type="EMBL" id="KZV82602.1"/>
    </source>
</evidence>
<keyword evidence="3" id="KW-1185">Reference proteome</keyword>